<evidence type="ECO:0000256" key="2">
    <source>
        <dbReference type="SAM" id="MobiDB-lite"/>
    </source>
</evidence>
<dbReference type="GO" id="GO:0008270">
    <property type="term" value="F:zinc ion binding"/>
    <property type="evidence" value="ECO:0007669"/>
    <property type="project" value="UniProtKB-KW"/>
</dbReference>
<feature type="compositionally biased region" description="Basic and acidic residues" evidence="2">
    <location>
        <begin position="344"/>
        <end position="358"/>
    </location>
</feature>
<accession>A0A8H3LA92</accession>
<dbReference type="Gene3D" id="3.30.40.10">
    <property type="entry name" value="Zinc/RING finger domain, C3HC4 (zinc finger)"/>
    <property type="match status" value="1"/>
</dbReference>
<dbReference type="InterPro" id="IPR001841">
    <property type="entry name" value="Znf_RING"/>
</dbReference>
<organism evidence="4 5">
    <name type="scientific">Rhizophagus clarus</name>
    <dbReference type="NCBI Taxonomy" id="94130"/>
    <lineage>
        <taxon>Eukaryota</taxon>
        <taxon>Fungi</taxon>
        <taxon>Fungi incertae sedis</taxon>
        <taxon>Mucoromycota</taxon>
        <taxon>Glomeromycotina</taxon>
        <taxon>Glomeromycetes</taxon>
        <taxon>Glomerales</taxon>
        <taxon>Glomeraceae</taxon>
        <taxon>Rhizophagus</taxon>
    </lineage>
</organism>
<evidence type="ECO:0000256" key="1">
    <source>
        <dbReference type="PROSITE-ProRule" id="PRU00175"/>
    </source>
</evidence>
<feature type="compositionally biased region" description="Polar residues" evidence="2">
    <location>
        <begin position="206"/>
        <end position="215"/>
    </location>
</feature>
<sequence>MSDTSYIGQNALTFYLRNTDEKSYRSFLEVNRKTILSSLTRIYHWVELDNIWADRFLKEARKLSLPDFDGLNQKVKTERSFLRLKQYWIDIINEYKMIQPISFSYKIIYNETPEKIPEEYRRSNLCGICHSELLPQLTENIVILTCGHLFHWNCLGPEPHCPLEQEFNTNEQSTNDNDNGNLAGFDNDNNYLNDDTHTIFIESNNQENTNRPENTGENDHNHGNINHPESDAYEPNNNNEGSSSRRHRRRRHHHSYRPRTNRSVRNEATQEQATQDEVTQDEAPIPGNEVTQEQATQDEVTQDEAPIPDHEITQEHATQDEVTQDDVLIQDTQDDVQDYASTQDIRDDASTQDTRDAPVQDDAATQYGAPTQESDEVNRNTADVTHQSRRNQEQDSLEGLINELFSSNTTIDSGDTTTSNNNDSGTSTTTENTSSGPTTLTIDSTSSGTTSSTTLNSSTVISPAADSMSSSNTTSNNNRTSDNVFPTSINISLFTTTTFFSSSISGAANNDNNNDLLKPLIKSFRKACRAEIQVINANQEEIACWYDYGEQYIECVKALIMSRKCSENTARKEVYDSIMKHLPGCNRNNLRTKTQGAIKIYKLFKKIGKNRIKCVKSYSASFILKLTSTQIQRIENHYDHM</sequence>
<dbReference type="OrthoDB" id="2444449at2759"/>
<reference evidence="4" key="1">
    <citation type="submission" date="2019-10" db="EMBL/GenBank/DDBJ databases">
        <title>Conservation and host-specific expression of non-tandemly repeated heterogenous ribosome RNA gene in arbuscular mycorrhizal fungi.</title>
        <authorList>
            <person name="Maeda T."/>
            <person name="Kobayashi Y."/>
            <person name="Nakagawa T."/>
            <person name="Ezawa T."/>
            <person name="Yamaguchi K."/>
            <person name="Bino T."/>
            <person name="Nishimoto Y."/>
            <person name="Shigenobu S."/>
            <person name="Kawaguchi M."/>
        </authorList>
    </citation>
    <scope>NUCLEOTIDE SEQUENCE</scope>
    <source>
        <strain evidence="4">HR1</strain>
    </source>
</reference>
<feature type="compositionally biased region" description="Polar residues" evidence="2">
    <location>
        <begin position="289"/>
        <end position="299"/>
    </location>
</feature>
<feature type="compositionally biased region" description="Low complexity" evidence="2">
    <location>
        <begin position="469"/>
        <end position="482"/>
    </location>
</feature>
<feature type="compositionally biased region" description="Polar residues" evidence="2">
    <location>
        <begin position="168"/>
        <end position="180"/>
    </location>
</feature>
<dbReference type="Proteomes" id="UP000615446">
    <property type="component" value="Unassembled WGS sequence"/>
</dbReference>
<feature type="compositionally biased region" description="Polar residues" evidence="2">
    <location>
        <begin position="263"/>
        <end position="277"/>
    </location>
</feature>
<feature type="region of interest" description="Disordered" evidence="2">
    <location>
        <begin position="168"/>
        <end position="194"/>
    </location>
</feature>
<keyword evidence="1" id="KW-0863">Zinc-finger</keyword>
<dbReference type="PROSITE" id="PS50089">
    <property type="entry name" value="ZF_RING_2"/>
    <property type="match status" value="1"/>
</dbReference>
<feature type="compositionally biased region" description="Low complexity" evidence="2">
    <location>
        <begin position="407"/>
        <end position="462"/>
    </location>
</feature>
<proteinExistence type="predicted"/>
<feature type="region of interest" description="Disordered" evidence="2">
    <location>
        <begin position="206"/>
        <end position="305"/>
    </location>
</feature>
<evidence type="ECO:0000259" key="3">
    <source>
        <dbReference type="PROSITE" id="PS50089"/>
    </source>
</evidence>
<evidence type="ECO:0000313" key="5">
    <source>
        <dbReference type="Proteomes" id="UP000615446"/>
    </source>
</evidence>
<dbReference type="SMART" id="SM00184">
    <property type="entry name" value="RING"/>
    <property type="match status" value="1"/>
</dbReference>
<dbReference type="SUPFAM" id="SSF57850">
    <property type="entry name" value="RING/U-box"/>
    <property type="match status" value="1"/>
</dbReference>
<dbReference type="CDD" id="cd16448">
    <property type="entry name" value="RING-H2"/>
    <property type="match status" value="1"/>
</dbReference>
<feature type="domain" description="RING-type" evidence="3">
    <location>
        <begin position="126"/>
        <end position="165"/>
    </location>
</feature>
<feature type="region of interest" description="Disordered" evidence="2">
    <location>
        <begin position="342"/>
        <end position="395"/>
    </location>
</feature>
<keyword evidence="1" id="KW-0862">Zinc</keyword>
<name>A0A8H3LA92_9GLOM</name>
<protein>
    <recommendedName>
        <fullName evidence="3">RING-type domain-containing protein</fullName>
    </recommendedName>
</protein>
<keyword evidence="1" id="KW-0479">Metal-binding</keyword>
<dbReference type="AlphaFoldDB" id="A0A8H3LA92"/>
<dbReference type="EMBL" id="BLAL01000080">
    <property type="protein sequence ID" value="GES84552.1"/>
    <property type="molecule type" value="Genomic_DNA"/>
</dbReference>
<comment type="caution">
    <text evidence="4">The sequence shown here is derived from an EMBL/GenBank/DDBJ whole genome shotgun (WGS) entry which is preliminary data.</text>
</comment>
<feature type="compositionally biased region" description="Basic residues" evidence="2">
    <location>
        <begin position="244"/>
        <end position="262"/>
    </location>
</feature>
<evidence type="ECO:0000313" key="4">
    <source>
        <dbReference type="EMBL" id="GES84552.1"/>
    </source>
</evidence>
<feature type="region of interest" description="Disordered" evidence="2">
    <location>
        <begin position="407"/>
        <end position="482"/>
    </location>
</feature>
<dbReference type="InterPro" id="IPR013083">
    <property type="entry name" value="Znf_RING/FYVE/PHD"/>
</dbReference>
<gene>
    <name evidence="4" type="ORF">RCL2_001166700</name>
</gene>